<protein>
    <recommendedName>
        <fullName evidence="4">TM2 domain-containing protein</fullName>
    </recommendedName>
</protein>
<name>A0A1G9DCP4_9BACL</name>
<organism evidence="2 3">
    <name type="scientific">Lacicoccus qingdaonensis</name>
    <dbReference type="NCBI Taxonomy" id="576118"/>
    <lineage>
        <taxon>Bacteria</taxon>
        <taxon>Bacillati</taxon>
        <taxon>Bacillota</taxon>
        <taxon>Bacilli</taxon>
        <taxon>Bacillales</taxon>
        <taxon>Salinicoccaceae</taxon>
        <taxon>Lacicoccus</taxon>
    </lineage>
</organism>
<evidence type="ECO:0008006" key="4">
    <source>
        <dbReference type="Google" id="ProtNLM"/>
    </source>
</evidence>
<keyword evidence="1" id="KW-1133">Transmembrane helix</keyword>
<evidence type="ECO:0000313" key="2">
    <source>
        <dbReference type="EMBL" id="SDK61605.1"/>
    </source>
</evidence>
<evidence type="ECO:0000313" key="3">
    <source>
        <dbReference type="Proteomes" id="UP000199008"/>
    </source>
</evidence>
<dbReference type="AlphaFoldDB" id="A0A1G9DCP4"/>
<proteinExistence type="predicted"/>
<evidence type="ECO:0000256" key="1">
    <source>
        <dbReference type="SAM" id="Phobius"/>
    </source>
</evidence>
<keyword evidence="1" id="KW-0812">Transmembrane</keyword>
<feature type="transmembrane region" description="Helical" evidence="1">
    <location>
        <begin position="31"/>
        <end position="61"/>
    </location>
</feature>
<dbReference type="STRING" id="576118.SAMN05216216_105138"/>
<dbReference type="EMBL" id="FNFY01000005">
    <property type="protein sequence ID" value="SDK61605.1"/>
    <property type="molecule type" value="Genomic_DNA"/>
</dbReference>
<reference evidence="3" key="1">
    <citation type="submission" date="2016-10" db="EMBL/GenBank/DDBJ databases">
        <authorList>
            <person name="Varghese N."/>
            <person name="Submissions S."/>
        </authorList>
    </citation>
    <scope>NUCLEOTIDE SEQUENCE [LARGE SCALE GENOMIC DNA]</scope>
    <source>
        <strain evidence="3">CGMCC 1.8895</strain>
    </source>
</reference>
<gene>
    <name evidence="2" type="ORF">SAMN05216216_105138</name>
</gene>
<keyword evidence="1" id="KW-0472">Membrane</keyword>
<keyword evidence="3" id="KW-1185">Reference proteome</keyword>
<accession>A0A1G9DCP4</accession>
<dbReference type="OrthoDB" id="9792998at2"/>
<dbReference type="Proteomes" id="UP000199008">
    <property type="component" value="Unassembled WGS sequence"/>
</dbReference>
<sequence length="81" mass="9044">MPTQKSAGVAAVLSFFISGLGQIYNGHFFKGIMLIIIQLINGALTAILIGYIFLPIVWLFAIIDAYRSANKINARNNRRFR</sequence>